<dbReference type="SUPFAM" id="SSF46785">
    <property type="entry name" value="Winged helix' DNA-binding domain"/>
    <property type="match status" value="1"/>
</dbReference>
<dbReference type="InterPro" id="IPR051011">
    <property type="entry name" value="Metal_resp_trans_reg"/>
</dbReference>
<dbReference type="STRING" id="946078.GA0070622_3461"/>
<proteinExistence type="predicted"/>
<dbReference type="Gene3D" id="1.10.10.10">
    <property type="entry name" value="Winged helix-like DNA-binding domain superfamily/Winged helix DNA-binding domain"/>
    <property type="match status" value="1"/>
</dbReference>
<evidence type="ECO:0000313" key="6">
    <source>
        <dbReference type="EMBL" id="SBT66439.1"/>
    </source>
</evidence>
<dbReference type="GO" id="GO:0003700">
    <property type="term" value="F:DNA-binding transcription factor activity"/>
    <property type="evidence" value="ECO:0007669"/>
    <property type="project" value="InterPro"/>
</dbReference>
<dbReference type="InterPro" id="IPR036388">
    <property type="entry name" value="WH-like_DNA-bd_sf"/>
</dbReference>
<name>A0A1A9BBS3_9ACTN</name>
<organism evidence="6 7">
    <name type="scientific">Micromonospora sediminicola</name>
    <dbReference type="NCBI Taxonomy" id="946078"/>
    <lineage>
        <taxon>Bacteria</taxon>
        <taxon>Bacillati</taxon>
        <taxon>Actinomycetota</taxon>
        <taxon>Actinomycetes</taxon>
        <taxon>Micromonosporales</taxon>
        <taxon>Micromonosporaceae</taxon>
        <taxon>Micromonospora</taxon>
    </lineage>
</organism>
<dbReference type="Pfam" id="PF12840">
    <property type="entry name" value="HTH_20"/>
    <property type="match status" value="1"/>
</dbReference>
<dbReference type="InterPro" id="IPR012318">
    <property type="entry name" value="HTH_CRP"/>
</dbReference>
<evidence type="ECO:0000259" key="5">
    <source>
        <dbReference type="SMART" id="SM00419"/>
    </source>
</evidence>
<protein>
    <submittedName>
        <fullName evidence="6">Helix-turn-helix domain-containing protein</fullName>
    </submittedName>
</protein>
<feature type="domain" description="HTH crp-type" evidence="5">
    <location>
        <begin position="262"/>
        <end position="311"/>
    </location>
</feature>
<feature type="domain" description="HTH arsR-type" evidence="4">
    <location>
        <begin position="250"/>
        <end position="321"/>
    </location>
</feature>
<keyword evidence="3" id="KW-0804">Transcription</keyword>
<dbReference type="GO" id="GO:0003677">
    <property type="term" value="F:DNA binding"/>
    <property type="evidence" value="ECO:0007669"/>
    <property type="project" value="UniProtKB-KW"/>
</dbReference>
<evidence type="ECO:0000259" key="4">
    <source>
        <dbReference type="SMART" id="SM00418"/>
    </source>
</evidence>
<dbReference type="PANTHER" id="PTHR43132">
    <property type="entry name" value="ARSENICAL RESISTANCE OPERON REPRESSOR ARSR-RELATED"/>
    <property type="match status" value="1"/>
</dbReference>
<evidence type="ECO:0000256" key="3">
    <source>
        <dbReference type="ARBA" id="ARBA00023163"/>
    </source>
</evidence>
<dbReference type="CDD" id="cd00090">
    <property type="entry name" value="HTH_ARSR"/>
    <property type="match status" value="1"/>
</dbReference>
<evidence type="ECO:0000313" key="7">
    <source>
        <dbReference type="Proteomes" id="UP000199558"/>
    </source>
</evidence>
<dbReference type="Proteomes" id="UP000199558">
    <property type="component" value="Unassembled WGS sequence"/>
</dbReference>
<dbReference type="PANTHER" id="PTHR43132:SF8">
    <property type="entry name" value="HTH-TYPE TRANSCRIPTIONAL REGULATOR KMTR"/>
    <property type="match status" value="1"/>
</dbReference>
<dbReference type="InterPro" id="IPR036390">
    <property type="entry name" value="WH_DNA-bd_sf"/>
</dbReference>
<keyword evidence="1" id="KW-0805">Transcription regulation</keyword>
<evidence type="ECO:0000256" key="2">
    <source>
        <dbReference type="ARBA" id="ARBA00023125"/>
    </source>
</evidence>
<dbReference type="InterPro" id="IPR011991">
    <property type="entry name" value="ArsR-like_HTH"/>
</dbReference>
<gene>
    <name evidence="6" type="ORF">GA0070622_3461</name>
</gene>
<reference evidence="7" key="1">
    <citation type="submission" date="2016-06" db="EMBL/GenBank/DDBJ databases">
        <authorList>
            <person name="Varghese N."/>
            <person name="Submissions Spin"/>
        </authorList>
    </citation>
    <scope>NUCLEOTIDE SEQUENCE [LARGE SCALE GENOMIC DNA]</scope>
    <source>
        <strain evidence="7">DSM 45794</strain>
    </source>
</reference>
<keyword evidence="7" id="KW-1185">Reference proteome</keyword>
<dbReference type="SMART" id="SM00418">
    <property type="entry name" value="HTH_ARSR"/>
    <property type="match status" value="1"/>
</dbReference>
<sequence>MLRVALGVRDLAGVRFAISPLWEVVASVRALRSPESFPAHQLWRDQVAPRLAGVDWRLLADLVPVPTVVIPGFVCPAPPAALPELETELTALVATPPDLVRAGLAELPPTRSPRLAALHDDPTTGLAHLASVIDDYAAVAIAPYWPRMRTLLEREIMVAAGRMAADGLRGLLDGIDRHVSWDDGTLRVDHLTRAGAVDLGGRGLVLVPSVFAGARVWSNLTERPAQPLLRYPAGAVGTLWERSVAPPSTALARVLGRTRAVLLHELAVPASTTELARRRGLSAGTVSHHLTALRDAGLVGTHRAGRFLLYARTGSGEALVDGAGPG</sequence>
<evidence type="ECO:0000256" key="1">
    <source>
        <dbReference type="ARBA" id="ARBA00023015"/>
    </source>
</evidence>
<keyword evidence="2" id="KW-0238">DNA-binding</keyword>
<dbReference type="SMART" id="SM00419">
    <property type="entry name" value="HTH_CRP"/>
    <property type="match status" value="1"/>
</dbReference>
<dbReference type="EMBL" id="FLRH01000003">
    <property type="protein sequence ID" value="SBT66439.1"/>
    <property type="molecule type" value="Genomic_DNA"/>
</dbReference>
<dbReference type="AlphaFoldDB" id="A0A1A9BBS3"/>
<dbReference type="InterPro" id="IPR001845">
    <property type="entry name" value="HTH_ArsR_DNA-bd_dom"/>
</dbReference>
<accession>A0A1A9BBS3</accession>